<keyword evidence="2" id="KW-0969">Cilium</keyword>
<proteinExistence type="predicted"/>
<evidence type="ECO:0000313" key="2">
    <source>
        <dbReference type="EMBL" id="MEH8015949.1"/>
    </source>
</evidence>
<comment type="caution">
    <text evidence="2">The sequence shown here is derived from an EMBL/GenBank/DDBJ whole genome shotgun (WGS) entry which is preliminary data.</text>
</comment>
<feature type="signal peptide" evidence="1">
    <location>
        <begin position="1"/>
        <end position="18"/>
    </location>
</feature>
<reference evidence="2 3" key="1">
    <citation type="journal article" date="2023" name="Ecotoxicol. Environ. Saf.">
        <title>Mercury remediation potential of mercury-resistant strain Rheinheimera metallidurans sp. nov. isolated from a municipal waste dumping site.</title>
        <authorList>
            <person name="Yadav V."/>
            <person name="Manjhi A."/>
            <person name="Vadakedath N."/>
        </authorList>
    </citation>
    <scope>NUCLEOTIDE SEQUENCE [LARGE SCALE GENOMIC DNA]</scope>
    <source>
        <strain evidence="2 3">E-49</strain>
    </source>
</reference>
<organism evidence="2 3">
    <name type="scientific">Rheinheimera muenzenbergensis</name>
    <dbReference type="NCBI Taxonomy" id="1193628"/>
    <lineage>
        <taxon>Bacteria</taxon>
        <taxon>Pseudomonadati</taxon>
        <taxon>Pseudomonadota</taxon>
        <taxon>Gammaproteobacteria</taxon>
        <taxon>Chromatiales</taxon>
        <taxon>Chromatiaceae</taxon>
        <taxon>Rheinheimera</taxon>
    </lineage>
</organism>
<keyword evidence="3" id="KW-1185">Reference proteome</keyword>
<evidence type="ECO:0000256" key="1">
    <source>
        <dbReference type="SAM" id="SignalP"/>
    </source>
</evidence>
<keyword evidence="2" id="KW-0966">Cell projection</keyword>
<accession>A0ABU8C268</accession>
<sequence>MRKIILLRSLIASMLALSAVSCSQFYDRHVEYADVKPDNYPVLRALGYAPIALQSGDTEQHKMLQAMKASKLEAYRELTEMVYGQRIDASNRLGAMLLRDDELTVQVQGVIRGARVVKTYAVNGTYITELELDFKQVQHLYQNVQPRQTINRVRYF</sequence>
<gene>
    <name evidence="2" type="ORF">MN202_01770</name>
</gene>
<dbReference type="EMBL" id="JALAAR010000001">
    <property type="protein sequence ID" value="MEH8015949.1"/>
    <property type="molecule type" value="Genomic_DNA"/>
</dbReference>
<feature type="chain" id="PRO_5046669700" evidence="1">
    <location>
        <begin position="19"/>
        <end position="156"/>
    </location>
</feature>
<evidence type="ECO:0000313" key="3">
    <source>
        <dbReference type="Proteomes" id="UP001375382"/>
    </source>
</evidence>
<keyword evidence="2" id="KW-0282">Flagellum</keyword>
<dbReference type="RefSeq" id="WP_335734365.1">
    <property type="nucleotide sequence ID" value="NZ_JALAAR010000001.1"/>
</dbReference>
<dbReference type="PROSITE" id="PS51257">
    <property type="entry name" value="PROKAR_LIPOPROTEIN"/>
    <property type="match status" value="1"/>
</dbReference>
<protein>
    <submittedName>
        <fullName evidence="2">Flagellar biosynthesis protein FlgP</fullName>
    </submittedName>
</protein>
<dbReference type="InterPro" id="IPR007293">
    <property type="entry name" value="FlgP"/>
</dbReference>
<name>A0ABU8C268_9GAMM</name>
<dbReference type="Proteomes" id="UP001375382">
    <property type="component" value="Unassembled WGS sequence"/>
</dbReference>
<dbReference type="PIRSF" id="PIRSF028687">
    <property type="entry name" value="UCP028687"/>
    <property type="match status" value="1"/>
</dbReference>
<keyword evidence="1" id="KW-0732">Signal</keyword>